<sequence>MKSKFQISNAKKAIHCQIPTLYLAYPSKYASCSMEAYIFRLHTAPSAESLSPFALEPLVDRYRGQVVRDSWVLPPLFTCGSPDQVFNRQITT</sequence>
<reference evidence="1" key="1">
    <citation type="submission" date="2020-08" db="EMBL/GenBank/DDBJ databases">
        <title>Multicomponent nature underlies the extraordinary mechanical properties of spider dragline silk.</title>
        <authorList>
            <person name="Kono N."/>
            <person name="Nakamura H."/>
            <person name="Mori M."/>
            <person name="Yoshida Y."/>
            <person name="Ohtoshi R."/>
            <person name="Malay A.D."/>
            <person name="Moran D.A.P."/>
            <person name="Tomita M."/>
            <person name="Numata K."/>
            <person name="Arakawa K."/>
        </authorList>
    </citation>
    <scope>NUCLEOTIDE SEQUENCE</scope>
</reference>
<gene>
    <name evidence="1" type="ORF">NPIL_414541</name>
</gene>
<proteinExistence type="predicted"/>
<dbReference type="Proteomes" id="UP000887013">
    <property type="component" value="Unassembled WGS sequence"/>
</dbReference>
<organism evidence="1 2">
    <name type="scientific">Nephila pilipes</name>
    <name type="common">Giant wood spider</name>
    <name type="synonym">Nephila maculata</name>
    <dbReference type="NCBI Taxonomy" id="299642"/>
    <lineage>
        <taxon>Eukaryota</taxon>
        <taxon>Metazoa</taxon>
        <taxon>Ecdysozoa</taxon>
        <taxon>Arthropoda</taxon>
        <taxon>Chelicerata</taxon>
        <taxon>Arachnida</taxon>
        <taxon>Araneae</taxon>
        <taxon>Araneomorphae</taxon>
        <taxon>Entelegynae</taxon>
        <taxon>Araneoidea</taxon>
        <taxon>Nephilidae</taxon>
        <taxon>Nephila</taxon>
    </lineage>
</organism>
<evidence type="ECO:0000313" key="1">
    <source>
        <dbReference type="EMBL" id="GFT25737.1"/>
    </source>
</evidence>
<dbReference type="EMBL" id="BMAW01060335">
    <property type="protein sequence ID" value="GFT25737.1"/>
    <property type="molecule type" value="Genomic_DNA"/>
</dbReference>
<comment type="caution">
    <text evidence="1">The sequence shown here is derived from an EMBL/GenBank/DDBJ whole genome shotgun (WGS) entry which is preliminary data.</text>
</comment>
<dbReference type="AlphaFoldDB" id="A0A8X6NQ32"/>
<protein>
    <submittedName>
        <fullName evidence="1">Uncharacterized protein</fullName>
    </submittedName>
</protein>
<dbReference type="OrthoDB" id="10530263at2759"/>
<accession>A0A8X6NQ32</accession>
<keyword evidence="2" id="KW-1185">Reference proteome</keyword>
<evidence type="ECO:0000313" key="2">
    <source>
        <dbReference type="Proteomes" id="UP000887013"/>
    </source>
</evidence>
<name>A0A8X6NQ32_NEPPI</name>